<protein>
    <submittedName>
        <fullName evidence="1">Uncharacterized protein</fullName>
    </submittedName>
</protein>
<accession>A0A7X1NIM7</accession>
<keyword evidence="2" id="KW-1185">Reference proteome</keyword>
<evidence type="ECO:0000313" key="2">
    <source>
        <dbReference type="Proteomes" id="UP000484381"/>
    </source>
</evidence>
<dbReference type="Proteomes" id="UP000484381">
    <property type="component" value="Unassembled WGS sequence"/>
</dbReference>
<sequence length="87" mass="9762">MPTAYGLTPQDGVSEIHLSVQQRRLLDEALSLLIDARSRALEIAVQVSRRQGATAPDVYAFELPEIIELQRRIDGKRELLDAMEFGL</sequence>
<gene>
    <name evidence="1" type="ORF">GCT13_39145</name>
</gene>
<name>A0A7X1NIM7_9BURK</name>
<dbReference type="EMBL" id="WHNP01000074">
    <property type="protein sequence ID" value="MPW22670.1"/>
    <property type="molecule type" value="Genomic_DNA"/>
</dbReference>
<reference evidence="1 2" key="1">
    <citation type="submission" date="2019-10" db="EMBL/GenBank/DDBJ databases">
        <title>Paraburkholderia sp. isolated from nodules of Mimosa pudica from Brazilian Atlantic Forest soils.</title>
        <authorList>
            <person name="Paulitsch F."/>
            <person name="Hungria M."/>
            <person name="Dall'Agnol R."/>
        </authorList>
    </citation>
    <scope>NUCLEOTIDE SEQUENCE [LARGE SCALE GENOMIC DNA]</scope>
    <source>
        <strain evidence="1 2">CNPSo 3157</strain>
    </source>
</reference>
<evidence type="ECO:0000313" key="1">
    <source>
        <dbReference type="EMBL" id="MPW22670.1"/>
    </source>
</evidence>
<comment type="caution">
    <text evidence="1">The sequence shown here is derived from an EMBL/GenBank/DDBJ whole genome shotgun (WGS) entry which is preliminary data.</text>
</comment>
<dbReference type="AlphaFoldDB" id="A0A7X1NIM7"/>
<organism evidence="1 2">
    <name type="scientific">Paraburkholderia franconis</name>
    <dbReference type="NCBI Taxonomy" id="2654983"/>
    <lineage>
        <taxon>Bacteria</taxon>
        <taxon>Pseudomonadati</taxon>
        <taxon>Pseudomonadota</taxon>
        <taxon>Betaproteobacteria</taxon>
        <taxon>Burkholderiales</taxon>
        <taxon>Burkholderiaceae</taxon>
        <taxon>Paraburkholderia</taxon>
    </lineage>
</organism>
<proteinExistence type="predicted"/>